<feature type="domain" description="Peptidoglycan binding-like" evidence="2">
    <location>
        <begin position="253"/>
        <end position="292"/>
    </location>
</feature>
<name>A0ABN2A8X6_9MICO</name>
<feature type="compositionally biased region" description="Gly residues" evidence="1">
    <location>
        <begin position="140"/>
        <end position="149"/>
    </location>
</feature>
<proteinExistence type="predicted"/>
<organism evidence="3 4">
    <name type="scientific">Brevibacterium permense</name>
    <dbReference type="NCBI Taxonomy" id="234834"/>
    <lineage>
        <taxon>Bacteria</taxon>
        <taxon>Bacillati</taxon>
        <taxon>Actinomycetota</taxon>
        <taxon>Actinomycetes</taxon>
        <taxon>Micrococcales</taxon>
        <taxon>Brevibacteriaceae</taxon>
        <taxon>Brevibacterium</taxon>
    </lineage>
</organism>
<sequence length="359" mass="38528">MSWRVARALDKLLAQINAYAPNRSKISDGSIGDTAHSSRVSDHNPDSRGIVHARDFTHSPATGFDAHAFVRRLAKAGDRRIKYLISNRQISNPSISGGRWRPYSGSNAHTQHAHVSCVYGALEDNTAAWPGLDGTSNAGGTSGAGGTSTGGSSSTGKGKNMITKKTSTGGQKTVPVSRAGYKQLNRGDGDYTILTVGSGVIDIDSTFRVRNLPAGAEVQIRYIMIEYHNWKKSTEILRNGSRGSEVGKLQRFLGIKDDEIFGAGTEKKVRALQSKKGIKVDGEVGSGTRAVLPTNRRITTYSAQAQEIIGTGGDTFGTTHLRAWPGTKSGQSRRIRIEAQTFHPGVTIVSQEHRAIVMA</sequence>
<evidence type="ECO:0000256" key="1">
    <source>
        <dbReference type="SAM" id="MobiDB-lite"/>
    </source>
</evidence>
<dbReference type="EMBL" id="BAAALX010000009">
    <property type="protein sequence ID" value="GAA1513906.1"/>
    <property type="molecule type" value="Genomic_DNA"/>
</dbReference>
<dbReference type="Gene3D" id="1.10.101.10">
    <property type="entry name" value="PGBD-like superfamily/PGBD"/>
    <property type="match status" value="1"/>
</dbReference>
<dbReference type="InterPro" id="IPR036365">
    <property type="entry name" value="PGBD-like_sf"/>
</dbReference>
<dbReference type="InterPro" id="IPR002477">
    <property type="entry name" value="Peptidoglycan-bd-like"/>
</dbReference>
<accession>A0ABN2A8X6</accession>
<protein>
    <recommendedName>
        <fullName evidence="2">Peptidoglycan binding-like domain-containing protein</fullName>
    </recommendedName>
</protein>
<dbReference type="SUPFAM" id="SSF47090">
    <property type="entry name" value="PGBD-like"/>
    <property type="match status" value="1"/>
</dbReference>
<dbReference type="Proteomes" id="UP001500177">
    <property type="component" value="Unassembled WGS sequence"/>
</dbReference>
<evidence type="ECO:0000313" key="3">
    <source>
        <dbReference type="EMBL" id="GAA1513906.1"/>
    </source>
</evidence>
<dbReference type="InterPro" id="IPR036366">
    <property type="entry name" value="PGBDSf"/>
</dbReference>
<evidence type="ECO:0000259" key="2">
    <source>
        <dbReference type="Pfam" id="PF01471"/>
    </source>
</evidence>
<evidence type="ECO:0000313" key="4">
    <source>
        <dbReference type="Proteomes" id="UP001500177"/>
    </source>
</evidence>
<feature type="compositionally biased region" description="Low complexity" evidence="1">
    <location>
        <begin position="150"/>
        <end position="160"/>
    </location>
</feature>
<dbReference type="Pfam" id="PF01471">
    <property type="entry name" value="PG_binding_1"/>
    <property type="match status" value="1"/>
</dbReference>
<keyword evidence="4" id="KW-1185">Reference proteome</keyword>
<gene>
    <name evidence="3" type="ORF">GCM10009690_16070</name>
</gene>
<feature type="region of interest" description="Disordered" evidence="1">
    <location>
        <begin position="24"/>
        <end position="47"/>
    </location>
</feature>
<feature type="region of interest" description="Disordered" evidence="1">
    <location>
        <begin position="133"/>
        <end position="174"/>
    </location>
</feature>
<comment type="caution">
    <text evidence="3">The sequence shown here is derived from an EMBL/GenBank/DDBJ whole genome shotgun (WGS) entry which is preliminary data.</text>
</comment>
<dbReference type="RefSeq" id="WP_173151362.1">
    <property type="nucleotide sequence ID" value="NZ_BAAALX010000009.1"/>
</dbReference>
<reference evidence="3 4" key="1">
    <citation type="journal article" date="2019" name="Int. J. Syst. Evol. Microbiol.">
        <title>The Global Catalogue of Microorganisms (GCM) 10K type strain sequencing project: providing services to taxonomists for standard genome sequencing and annotation.</title>
        <authorList>
            <consortium name="The Broad Institute Genomics Platform"/>
            <consortium name="The Broad Institute Genome Sequencing Center for Infectious Disease"/>
            <person name="Wu L."/>
            <person name="Ma J."/>
        </authorList>
    </citation>
    <scope>NUCLEOTIDE SEQUENCE [LARGE SCALE GENOMIC DNA]</scope>
    <source>
        <strain evidence="3 4">JCM 13318</strain>
    </source>
</reference>